<feature type="region of interest" description="Disordered" evidence="1">
    <location>
        <begin position="1"/>
        <end position="49"/>
    </location>
</feature>
<dbReference type="EMBL" id="CAXLJL010000456">
    <property type="protein sequence ID" value="CAL5137930.1"/>
    <property type="molecule type" value="Genomic_DNA"/>
</dbReference>
<evidence type="ECO:0000313" key="3">
    <source>
        <dbReference type="Proteomes" id="UP001497525"/>
    </source>
</evidence>
<evidence type="ECO:0000313" key="2">
    <source>
        <dbReference type="EMBL" id="CAL5137930.1"/>
    </source>
</evidence>
<proteinExistence type="predicted"/>
<evidence type="ECO:0000256" key="1">
    <source>
        <dbReference type="SAM" id="MobiDB-lite"/>
    </source>
</evidence>
<protein>
    <submittedName>
        <fullName evidence="2">Uncharacterized protein</fullName>
    </submittedName>
</protein>
<name>A0AAV2TL12_CALDB</name>
<feature type="compositionally biased region" description="Polar residues" evidence="1">
    <location>
        <begin position="13"/>
        <end position="26"/>
    </location>
</feature>
<dbReference type="Proteomes" id="UP001497525">
    <property type="component" value="Unassembled WGS sequence"/>
</dbReference>
<comment type="caution">
    <text evidence="2">The sequence shown here is derived from an EMBL/GenBank/DDBJ whole genome shotgun (WGS) entry which is preliminary data.</text>
</comment>
<organism evidence="2 3">
    <name type="scientific">Calicophoron daubneyi</name>
    <name type="common">Rumen fluke</name>
    <name type="synonym">Paramphistomum daubneyi</name>
    <dbReference type="NCBI Taxonomy" id="300641"/>
    <lineage>
        <taxon>Eukaryota</taxon>
        <taxon>Metazoa</taxon>
        <taxon>Spiralia</taxon>
        <taxon>Lophotrochozoa</taxon>
        <taxon>Platyhelminthes</taxon>
        <taxon>Trematoda</taxon>
        <taxon>Digenea</taxon>
        <taxon>Plagiorchiida</taxon>
        <taxon>Pronocephalata</taxon>
        <taxon>Paramphistomoidea</taxon>
        <taxon>Paramphistomidae</taxon>
        <taxon>Calicophoron</taxon>
    </lineage>
</organism>
<gene>
    <name evidence="2" type="ORF">CDAUBV1_LOCUS12408</name>
</gene>
<accession>A0AAV2TL12</accession>
<reference evidence="2" key="1">
    <citation type="submission" date="2024-06" db="EMBL/GenBank/DDBJ databases">
        <authorList>
            <person name="Liu X."/>
            <person name="Lenzi L."/>
            <person name="Haldenby T S."/>
            <person name="Uol C."/>
        </authorList>
    </citation>
    <scope>NUCLEOTIDE SEQUENCE</scope>
</reference>
<dbReference type="AlphaFoldDB" id="A0AAV2TL12"/>
<sequence length="514" mass="56922">MSLTRKPPRPRPSQLSCFSSQPSAQGLSPPGSDSRYGNSPPEHESSAQVNYSGSAGLNAACAELDQDPADGDDAYGGVMRSSDSFPDCQTYSDETICPRGKTYDWISESLKGNCLPLPTFHVSQEADLTVQNLNQPRFLDPSQDILAQWRLRRKMEEAQLAAIGSITYPDHHLKIVGNPKRVSALRGPLTVRSAFNTYTPQVTHFTQDRTVTCDTRNTGVQCDYIPPCARFIAETSSQMEFSKSLEDMFDETPQRRDIGTMTNGIRTQSVQTQCFPQRPEHRSMRVMVQPHTREFGSQANLGRDAVRIEVSAEPVGCTNRPHNSLIAAITDQKPELQRSLLFPFTASNPNDSESVPVTEIDSWHWPSTTTLHSDNDSPKSSAPHPPTEACSVVDGCCTCSGEISQVRSSQCEKNCGQNPTDATWLANDVHTNTLSIIGDSYLNSSIARYLEQSGDASESTLGWNEDPIVQDLLNRRSVCLQNMRQVVEEIHNLELRLLKNADKKRDENRSPCSV</sequence>